<gene>
    <name evidence="1" type="ORF">CRENBAI_012102</name>
</gene>
<proteinExistence type="predicted"/>
<evidence type="ECO:0000313" key="2">
    <source>
        <dbReference type="Proteomes" id="UP001311232"/>
    </source>
</evidence>
<name>A0AAV9QWM6_9TELE</name>
<organism evidence="1 2">
    <name type="scientific">Crenichthys baileyi</name>
    <name type="common">White River springfish</name>
    <dbReference type="NCBI Taxonomy" id="28760"/>
    <lineage>
        <taxon>Eukaryota</taxon>
        <taxon>Metazoa</taxon>
        <taxon>Chordata</taxon>
        <taxon>Craniata</taxon>
        <taxon>Vertebrata</taxon>
        <taxon>Euteleostomi</taxon>
        <taxon>Actinopterygii</taxon>
        <taxon>Neopterygii</taxon>
        <taxon>Teleostei</taxon>
        <taxon>Neoteleostei</taxon>
        <taxon>Acanthomorphata</taxon>
        <taxon>Ovalentaria</taxon>
        <taxon>Atherinomorphae</taxon>
        <taxon>Cyprinodontiformes</taxon>
        <taxon>Goodeidae</taxon>
        <taxon>Crenichthys</taxon>
    </lineage>
</organism>
<dbReference type="AlphaFoldDB" id="A0AAV9QWM6"/>
<sequence length="80" mass="8574">LSTIAVVGIGSICLDCSPEGNLNLIQLLADCIQLLNIAKSRSQKRLFLEEDGNAKSGKALSHMALTRKGSRGNWCQMSKG</sequence>
<dbReference type="Proteomes" id="UP001311232">
    <property type="component" value="Unassembled WGS sequence"/>
</dbReference>
<accession>A0AAV9QWM6</accession>
<dbReference type="EMBL" id="JAHHUM010002824">
    <property type="protein sequence ID" value="KAK5600699.1"/>
    <property type="molecule type" value="Genomic_DNA"/>
</dbReference>
<protein>
    <submittedName>
        <fullName evidence="1">Uncharacterized protein</fullName>
    </submittedName>
</protein>
<feature type="non-terminal residue" evidence="1">
    <location>
        <position position="1"/>
    </location>
</feature>
<comment type="caution">
    <text evidence="1">The sequence shown here is derived from an EMBL/GenBank/DDBJ whole genome shotgun (WGS) entry which is preliminary data.</text>
</comment>
<reference evidence="1 2" key="1">
    <citation type="submission" date="2021-06" db="EMBL/GenBank/DDBJ databases">
        <authorList>
            <person name="Palmer J.M."/>
        </authorList>
    </citation>
    <scope>NUCLEOTIDE SEQUENCE [LARGE SCALE GENOMIC DNA]</scope>
    <source>
        <strain evidence="1 2">MEX-2019</strain>
        <tissue evidence="1">Muscle</tissue>
    </source>
</reference>
<evidence type="ECO:0000313" key="1">
    <source>
        <dbReference type="EMBL" id="KAK5600699.1"/>
    </source>
</evidence>
<keyword evidence="2" id="KW-1185">Reference proteome</keyword>